<dbReference type="PROSITE" id="PS50837">
    <property type="entry name" value="NACHT"/>
    <property type="match status" value="1"/>
</dbReference>
<dbReference type="InterPro" id="IPR027417">
    <property type="entry name" value="P-loop_NTPase"/>
</dbReference>
<dbReference type="Pfam" id="PF05729">
    <property type="entry name" value="NACHT"/>
    <property type="match status" value="1"/>
</dbReference>
<protein>
    <submittedName>
        <fullName evidence="2">NACHT domain-containing protein</fullName>
    </submittedName>
</protein>
<proteinExistence type="predicted"/>
<organism evidence="2 3">
    <name type="scientific">Streptomyces melanogenes</name>
    <dbReference type="NCBI Taxonomy" id="67326"/>
    <lineage>
        <taxon>Bacteria</taxon>
        <taxon>Bacillati</taxon>
        <taxon>Actinomycetota</taxon>
        <taxon>Actinomycetes</taxon>
        <taxon>Kitasatosporales</taxon>
        <taxon>Streptomycetaceae</taxon>
        <taxon>Streptomyces</taxon>
    </lineage>
</organism>
<keyword evidence="3" id="KW-1185">Reference proteome</keyword>
<evidence type="ECO:0000259" key="1">
    <source>
        <dbReference type="PROSITE" id="PS50837"/>
    </source>
</evidence>
<gene>
    <name evidence="2" type="ORF">OG515_32250</name>
</gene>
<dbReference type="SUPFAM" id="SSF52540">
    <property type="entry name" value="P-loop containing nucleoside triphosphate hydrolases"/>
    <property type="match status" value="1"/>
</dbReference>
<feature type="domain" description="NACHT" evidence="1">
    <location>
        <begin position="75"/>
        <end position="414"/>
    </location>
</feature>
<dbReference type="Proteomes" id="UP001432060">
    <property type="component" value="Chromosome"/>
</dbReference>
<accession>A0ABZ1XUT4</accession>
<sequence>MEQSRVPMSDTEFESRYLDFVARKYDRVEVFGFDLVSRRPRGGWPLLDVYTDLMTVDDAGTPTEVTAGMALAGRRRTLVRGAAGSGKTTLLWRMAVSAAQGQRTASDHLHEHIPFVLPVRALQLRRRGLPRPSEFLEAARLVLVDEQPVGWAERVLAAGRGLLLIDGIDEVGESERAEIRSWLGELLTAYPLCSYVVTARAQAVPESWLSEWEFAALELGPLSSEDTQQLIARWYAVTPELTGDPAERAALERRRDVLLAAVVERPDLREMASNPLMCSLLCVVNDERGGLLPHTRWELYDAVLSMMLTRRDEQRRISAYGITAFGREAQTQILQHLAYWLQRNSQTEVGIARAHDLIAGLLPSLPRLAAEGTPETLLAYLRERSGLLAAPAPDRIGFVHRTFQAYLAAKAAVEQGDFGLLLARSDDPDWQDVVLMAFGHARRRESRELFVSLLHRAEENPASRVRLHLLAAAALRYVVDVDPAVRERIEHRLAQLIPPRTPAEADALAEVGELVLEVMPPPDGLDPDGPEARMIVRTAQQIGGVAAHELVRRFVAARRERAARVQRPPSRPAPESVRVESWTTRSGQVASGPVMLELSGTGVPADLDRLAATVHHVVWRGAAPPYSVLGRLPLLRTLVIADSPALTDLDGLPRLPRLRTLRITGCPALSDLTALARTGVVFLDVSPNPGVAALAALAGAARLRVLGFPSPAGEFDLEGLRRRLPGVELVPRSGVRT</sequence>
<reference evidence="2" key="1">
    <citation type="submission" date="2022-10" db="EMBL/GenBank/DDBJ databases">
        <title>The complete genomes of actinobacterial strains from the NBC collection.</title>
        <authorList>
            <person name="Joergensen T.S."/>
            <person name="Alvarez Arevalo M."/>
            <person name="Sterndorff E.B."/>
            <person name="Faurdal D."/>
            <person name="Vuksanovic O."/>
            <person name="Mourched A.-S."/>
            <person name="Charusanti P."/>
            <person name="Shaw S."/>
            <person name="Blin K."/>
            <person name="Weber T."/>
        </authorList>
    </citation>
    <scope>NUCLEOTIDE SEQUENCE</scope>
    <source>
        <strain evidence="2">NBC_00668</strain>
    </source>
</reference>
<dbReference type="PANTHER" id="PTHR46844">
    <property type="entry name" value="SLR5058 PROTEIN"/>
    <property type="match status" value="1"/>
</dbReference>
<dbReference type="InterPro" id="IPR007111">
    <property type="entry name" value="NACHT_NTPase"/>
</dbReference>
<evidence type="ECO:0000313" key="2">
    <source>
        <dbReference type="EMBL" id="WUT86541.1"/>
    </source>
</evidence>
<dbReference type="PANTHER" id="PTHR46844:SF1">
    <property type="entry name" value="SLR5058 PROTEIN"/>
    <property type="match status" value="1"/>
</dbReference>
<dbReference type="EMBL" id="CP109019">
    <property type="protein sequence ID" value="WUT86541.1"/>
    <property type="molecule type" value="Genomic_DNA"/>
</dbReference>
<dbReference type="RefSeq" id="WP_329402966.1">
    <property type="nucleotide sequence ID" value="NZ_CP109019.1"/>
</dbReference>
<dbReference type="Gene3D" id="3.40.50.300">
    <property type="entry name" value="P-loop containing nucleotide triphosphate hydrolases"/>
    <property type="match status" value="1"/>
</dbReference>
<name>A0ABZ1XUT4_9ACTN</name>
<evidence type="ECO:0000313" key="3">
    <source>
        <dbReference type="Proteomes" id="UP001432060"/>
    </source>
</evidence>